<keyword evidence="1" id="KW-0732">Signal</keyword>
<feature type="signal peptide" evidence="1">
    <location>
        <begin position="1"/>
        <end position="22"/>
    </location>
</feature>
<evidence type="ECO:0000313" key="3">
    <source>
        <dbReference type="Proteomes" id="UP000015241"/>
    </source>
</evidence>
<proteinExistence type="predicted"/>
<evidence type="ECO:0000256" key="1">
    <source>
        <dbReference type="SAM" id="SignalP"/>
    </source>
</evidence>
<name>S8DSM2_FOMSC</name>
<sequence>MHHTHSSREHHPTLPALLALALIAIRPNTDNFGDRVSASVSSTVTLIGTSVKSSMHNQSSQYADTINAWVATAQSQLSGRLIGWIDNTINAFYTDP</sequence>
<dbReference type="STRING" id="743788.S8DSM2"/>
<dbReference type="OrthoDB" id="10248838at2759"/>
<organism evidence="2 3">
    <name type="scientific">Fomitopsis schrenkii</name>
    <name type="common">Brown rot fungus</name>
    <dbReference type="NCBI Taxonomy" id="2126942"/>
    <lineage>
        <taxon>Eukaryota</taxon>
        <taxon>Fungi</taxon>
        <taxon>Dikarya</taxon>
        <taxon>Basidiomycota</taxon>
        <taxon>Agaricomycotina</taxon>
        <taxon>Agaricomycetes</taxon>
        <taxon>Polyporales</taxon>
        <taxon>Fomitopsis</taxon>
    </lineage>
</organism>
<dbReference type="AlphaFoldDB" id="S8DSM2"/>
<accession>S8DSM2</accession>
<gene>
    <name evidence="2" type="ORF">FOMPIDRAFT_1055318</name>
</gene>
<dbReference type="EMBL" id="KE504242">
    <property type="protein sequence ID" value="EPS94178.1"/>
    <property type="molecule type" value="Genomic_DNA"/>
</dbReference>
<evidence type="ECO:0000313" key="2">
    <source>
        <dbReference type="EMBL" id="EPS94178.1"/>
    </source>
</evidence>
<dbReference type="Proteomes" id="UP000015241">
    <property type="component" value="Unassembled WGS sequence"/>
</dbReference>
<feature type="chain" id="PRO_5004562490" evidence="1">
    <location>
        <begin position="23"/>
        <end position="96"/>
    </location>
</feature>
<keyword evidence="3" id="KW-1185">Reference proteome</keyword>
<reference evidence="2 3" key="1">
    <citation type="journal article" date="2012" name="Science">
        <title>The Paleozoic origin of enzymatic lignin decomposition reconstructed from 31 fungal genomes.</title>
        <authorList>
            <person name="Floudas D."/>
            <person name="Binder M."/>
            <person name="Riley R."/>
            <person name="Barry K."/>
            <person name="Blanchette R.A."/>
            <person name="Henrissat B."/>
            <person name="Martinez A.T."/>
            <person name="Otillar R."/>
            <person name="Spatafora J.W."/>
            <person name="Yadav J.S."/>
            <person name="Aerts A."/>
            <person name="Benoit I."/>
            <person name="Boyd A."/>
            <person name="Carlson A."/>
            <person name="Copeland A."/>
            <person name="Coutinho P.M."/>
            <person name="de Vries R.P."/>
            <person name="Ferreira P."/>
            <person name="Findley K."/>
            <person name="Foster B."/>
            <person name="Gaskell J."/>
            <person name="Glotzer D."/>
            <person name="Gorecki P."/>
            <person name="Heitman J."/>
            <person name="Hesse C."/>
            <person name="Hori C."/>
            <person name="Igarashi K."/>
            <person name="Jurgens J.A."/>
            <person name="Kallen N."/>
            <person name="Kersten P."/>
            <person name="Kohler A."/>
            <person name="Kuees U."/>
            <person name="Kumar T.K.A."/>
            <person name="Kuo A."/>
            <person name="LaButti K."/>
            <person name="Larrondo L.F."/>
            <person name="Lindquist E."/>
            <person name="Ling A."/>
            <person name="Lombard V."/>
            <person name="Lucas S."/>
            <person name="Lundell T."/>
            <person name="Martin R."/>
            <person name="McLaughlin D.J."/>
            <person name="Morgenstern I."/>
            <person name="Morin E."/>
            <person name="Murat C."/>
            <person name="Nagy L.G."/>
            <person name="Nolan M."/>
            <person name="Ohm R.A."/>
            <person name="Patyshakuliyeva A."/>
            <person name="Rokas A."/>
            <person name="Ruiz-Duenas F.J."/>
            <person name="Sabat G."/>
            <person name="Salamov A."/>
            <person name="Samejima M."/>
            <person name="Schmutz J."/>
            <person name="Slot J.C."/>
            <person name="St John F."/>
            <person name="Stenlid J."/>
            <person name="Sun H."/>
            <person name="Sun S."/>
            <person name="Syed K."/>
            <person name="Tsang A."/>
            <person name="Wiebenga A."/>
            <person name="Young D."/>
            <person name="Pisabarro A."/>
            <person name="Eastwood D.C."/>
            <person name="Martin F."/>
            <person name="Cullen D."/>
            <person name="Grigoriev I.V."/>
            <person name="Hibbett D.S."/>
        </authorList>
    </citation>
    <scope>NUCLEOTIDE SEQUENCE</scope>
    <source>
        <strain evidence="3">FP-58527</strain>
    </source>
</reference>
<dbReference type="HOGENOM" id="CLU_2359773_0_0_1"/>
<protein>
    <submittedName>
        <fullName evidence="2">Uncharacterized protein</fullName>
    </submittedName>
</protein>
<dbReference type="InParanoid" id="S8DSM2"/>